<proteinExistence type="predicted"/>
<gene>
    <name evidence="2" type="ORF">GCM10009416_21300</name>
</gene>
<accession>A0ABN1F569</accession>
<feature type="domain" description="Insertion element IS402-like" evidence="1">
    <location>
        <begin position="34"/>
        <end position="105"/>
    </location>
</feature>
<protein>
    <recommendedName>
        <fullName evidence="1">Insertion element IS402-like domain-containing protein</fullName>
    </recommendedName>
</protein>
<dbReference type="EMBL" id="BAAAFZ010000026">
    <property type="protein sequence ID" value="GAA0582627.1"/>
    <property type="molecule type" value="Genomic_DNA"/>
</dbReference>
<keyword evidence="3" id="KW-1185">Reference proteome</keyword>
<evidence type="ECO:0000313" key="2">
    <source>
        <dbReference type="EMBL" id="GAA0582627.1"/>
    </source>
</evidence>
<comment type="caution">
    <text evidence="2">The sequence shown here is derived from an EMBL/GenBank/DDBJ whole genome shotgun (WGS) entry which is preliminary data.</text>
</comment>
<name>A0ABN1F569_9PROT</name>
<dbReference type="InterPro" id="IPR025161">
    <property type="entry name" value="IS402-like_dom"/>
</dbReference>
<dbReference type="PANTHER" id="PTHR46637:SF1">
    <property type="entry name" value="BLL5188 PROTEIN"/>
    <property type="match status" value="1"/>
</dbReference>
<dbReference type="Proteomes" id="UP001501588">
    <property type="component" value="Unassembled WGS sequence"/>
</dbReference>
<dbReference type="Pfam" id="PF13340">
    <property type="entry name" value="DUF4096"/>
    <property type="match status" value="1"/>
</dbReference>
<dbReference type="InterPro" id="IPR052909">
    <property type="entry name" value="Transposase_6_like"/>
</dbReference>
<evidence type="ECO:0000313" key="3">
    <source>
        <dbReference type="Proteomes" id="UP001501588"/>
    </source>
</evidence>
<evidence type="ECO:0000259" key="1">
    <source>
        <dbReference type="Pfam" id="PF13340"/>
    </source>
</evidence>
<organism evidence="2 3">
    <name type="scientific">Craurococcus roseus</name>
    <dbReference type="NCBI Taxonomy" id="77585"/>
    <lineage>
        <taxon>Bacteria</taxon>
        <taxon>Pseudomonadati</taxon>
        <taxon>Pseudomonadota</taxon>
        <taxon>Alphaproteobacteria</taxon>
        <taxon>Acetobacterales</taxon>
        <taxon>Acetobacteraceae</taxon>
        <taxon>Craurococcus</taxon>
    </lineage>
</organism>
<sequence>MFLLCSNARLGSEAPDMHPHPRRHYTLPRRWQPLTDAEWDALLPFVLVQNGPGRPLKDARRRMDAIFWVAAADCPWRDLPTRFGKPDTASRHFRRLANAGLWERLLRALARADAPPALRALENWACAACRRATRLRGMRIITLARRLGFLSALKGPPRMLPDADLSERVHRWIVPIVKDAAERGLRAVPRGFFREARRWLTLCAGRARVPRFLQPA</sequence>
<reference evidence="2 3" key="1">
    <citation type="journal article" date="2019" name="Int. J. Syst. Evol. Microbiol.">
        <title>The Global Catalogue of Microorganisms (GCM) 10K type strain sequencing project: providing services to taxonomists for standard genome sequencing and annotation.</title>
        <authorList>
            <consortium name="The Broad Institute Genomics Platform"/>
            <consortium name="The Broad Institute Genome Sequencing Center for Infectious Disease"/>
            <person name="Wu L."/>
            <person name="Ma J."/>
        </authorList>
    </citation>
    <scope>NUCLEOTIDE SEQUENCE [LARGE SCALE GENOMIC DNA]</scope>
    <source>
        <strain evidence="2 3">JCM 9933</strain>
    </source>
</reference>
<dbReference type="PANTHER" id="PTHR46637">
    <property type="entry name" value="TIS1421-TRANSPOSASE PROTEIN A"/>
    <property type="match status" value="1"/>
</dbReference>